<keyword evidence="7" id="KW-0067">ATP-binding</keyword>
<dbReference type="PRINTS" id="PR00344">
    <property type="entry name" value="BCTRLSENSOR"/>
</dbReference>
<evidence type="ECO:0000259" key="12">
    <source>
        <dbReference type="PROSITE" id="PS50110"/>
    </source>
</evidence>
<accession>A0A547PM35</accession>
<dbReference type="InterPro" id="IPR004358">
    <property type="entry name" value="Sig_transdc_His_kin-like_C"/>
</dbReference>
<gene>
    <name evidence="13" type="ORF">FEV53_17480</name>
</gene>
<keyword evidence="14" id="KW-1185">Reference proteome</keyword>
<keyword evidence="10" id="KW-0472">Membrane</keyword>
<evidence type="ECO:0000256" key="9">
    <source>
        <dbReference type="PROSITE-ProRule" id="PRU00169"/>
    </source>
</evidence>
<dbReference type="InterPro" id="IPR011006">
    <property type="entry name" value="CheY-like_superfamily"/>
</dbReference>
<dbReference type="SUPFAM" id="SSF55874">
    <property type="entry name" value="ATPase domain of HSP90 chaperone/DNA topoisomerase II/histidine kinase"/>
    <property type="match status" value="1"/>
</dbReference>
<dbReference type="Gene3D" id="3.30.565.10">
    <property type="entry name" value="Histidine kinase-like ATPase, C-terminal domain"/>
    <property type="match status" value="1"/>
</dbReference>
<feature type="transmembrane region" description="Helical" evidence="10">
    <location>
        <begin position="155"/>
        <end position="175"/>
    </location>
</feature>
<dbReference type="SUPFAM" id="SSF52172">
    <property type="entry name" value="CheY-like"/>
    <property type="match status" value="1"/>
</dbReference>
<dbReference type="SMART" id="SM00388">
    <property type="entry name" value="HisKA"/>
    <property type="match status" value="1"/>
</dbReference>
<dbReference type="PANTHER" id="PTHR43065">
    <property type="entry name" value="SENSOR HISTIDINE KINASE"/>
    <property type="match status" value="1"/>
</dbReference>
<keyword evidence="6" id="KW-0418">Kinase</keyword>
<dbReference type="SUPFAM" id="SSF47384">
    <property type="entry name" value="Homodimeric domain of signal transducing histidine kinase"/>
    <property type="match status" value="1"/>
</dbReference>
<dbReference type="PROSITE" id="PS50109">
    <property type="entry name" value="HIS_KIN"/>
    <property type="match status" value="1"/>
</dbReference>
<name>A0A547PM35_9RHOB</name>
<dbReference type="GO" id="GO:0000155">
    <property type="term" value="F:phosphorelay sensor kinase activity"/>
    <property type="evidence" value="ECO:0007669"/>
    <property type="project" value="InterPro"/>
</dbReference>
<keyword evidence="3 9" id="KW-0597">Phosphoprotein</keyword>
<dbReference type="Pfam" id="PF02518">
    <property type="entry name" value="HATPase_c"/>
    <property type="match status" value="1"/>
</dbReference>
<sequence length="738" mass="79673">MIGSLMRNITRHIRDWHQIYMQVLLISVVTAAITGITFFQRNVGVSEAKFDRNLSEINQVAAILAPTVDSFDLKSVRAIGQSLATSSFIHGVTIRGKVDYVMYGEELYQSDDRFVEYVTPILLAEPDGKHRAVGTLEVRLERVQMVSLYVDAAQSAALVFVITAVIGGLTTLIYAQRAIATPLGKLQGAIEQTLTLGQPVKAEHVGIGFVGNLQRQFNRMQASLLLSQKELRTKTEDLEASSALMREVLRSVRQSVRLFGPSGHMDLGDVEIGFDLPKAPVTSVDAFKVHLDQTSEAGGYDVFPSSHMETTNKALYFDLDLCSPGCVWVNVKSISLAQGWSALLITDITSHKDMELSLQHAQKMEIVATLTSGIAHDFNNVLAIIVGNLELIERQSGNPQEVSNLARQGINAARRATAVVTSLLSFSKRKPERLCSMPVAAILEEVAVIARTALGSNFILTTHCSVAAEVTLDIASMESSIINLIVNARDAMPNGGAIGLEVRQATTEELQASGVPRNRLYVAVSIVDQGVGVASDISDQIMRTFFTTKENGTGLGLSMVKSFAVGAGGRLTYRRNDTVGMTFTMLLPCTLRRESSLVPVAGTVSALPMASSGKAVMIVEDEDVLLVVMSKILGLSGYRCITCGSLDDVSAHFASGGTVPDMVITDLNLPDGTGRDLVGERFDELRSVPKLLLSGNMETSGQIASYDGFDDVRLKPVEAHELVRVVHELTTRGTSAAS</sequence>
<evidence type="ECO:0000256" key="8">
    <source>
        <dbReference type="ARBA" id="ARBA00023012"/>
    </source>
</evidence>
<dbReference type="InterPro" id="IPR003661">
    <property type="entry name" value="HisK_dim/P_dom"/>
</dbReference>
<keyword evidence="4" id="KW-0808">Transferase</keyword>
<comment type="catalytic activity">
    <reaction evidence="1">
        <text>ATP + protein L-histidine = ADP + protein N-phospho-L-histidine.</text>
        <dbReference type="EC" id="2.7.13.3"/>
    </reaction>
</comment>
<dbReference type="InterPro" id="IPR036097">
    <property type="entry name" value="HisK_dim/P_sf"/>
</dbReference>
<organism evidence="13 14">
    <name type="scientific">Palleronia caenipelagi</name>
    <dbReference type="NCBI Taxonomy" id="2489174"/>
    <lineage>
        <taxon>Bacteria</taxon>
        <taxon>Pseudomonadati</taxon>
        <taxon>Pseudomonadota</taxon>
        <taxon>Alphaproteobacteria</taxon>
        <taxon>Rhodobacterales</taxon>
        <taxon>Roseobacteraceae</taxon>
        <taxon>Palleronia</taxon>
    </lineage>
</organism>
<keyword evidence="10" id="KW-0812">Transmembrane</keyword>
<evidence type="ECO:0000256" key="7">
    <source>
        <dbReference type="ARBA" id="ARBA00022840"/>
    </source>
</evidence>
<reference evidence="13 14" key="1">
    <citation type="submission" date="2019-06" db="EMBL/GenBank/DDBJ databases">
        <title>Paenimaribius caenipelagi gen. nov., sp. nov., isolated from a tidal flat.</title>
        <authorList>
            <person name="Yoon J.-H."/>
        </authorList>
    </citation>
    <scope>NUCLEOTIDE SEQUENCE [LARGE SCALE GENOMIC DNA]</scope>
    <source>
        <strain evidence="13 14">JBTF-M29</strain>
    </source>
</reference>
<dbReference type="InterPro" id="IPR003594">
    <property type="entry name" value="HATPase_dom"/>
</dbReference>
<evidence type="ECO:0000256" key="5">
    <source>
        <dbReference type="ARBA" id="ARBA00022741"/>
    </source>
</evidence>
<feature type="transmembrane region" description="Helical" evidence="10">
    <location>
        <begin position="20"/>
        <end position="39"/>
    </location>
</feature>
<keyword evidence="10" id="KW-1133">Transmembrane helix</keyword>
<evidence type="ECO:0000313" key="14">
    <source>
        <dbReference type="Proteomes" id="UP000318590"/>
    </source>
</evidence>
<dbReference type="InterPro" id="IPR036890">
    <property type="entry name" value="HATPase_C_sf"/>
</dbReference>
<dbReference type="CDD" id="cd00156">
    <property type="entry name" value="REC"/>
    <property type="match status" value="1"/>
</dbReference>
<dbReference type="SMART" id="SM00448">
    <property type="entry name" value="REC"/>
    <property type="match status" value="1"/>
</dbReference>
<dbReference type="PANTHER" id="PTHR43065:SF46">
    <property type="entry name" value="C4-DICARBOXYLATE TRANSPORT SENSOR PROTEIN DCTB"/>
    <property type="match status" value="1"/>
</dbReference>
<dbReference type="InterPro" id="IPR001789">
    <property type="entry name" value="Sig_transdc_resp-reg_receiver"/>
</dbReference>
<dbReference type="PROSITE" id="PS50110">
    <property type="entry name" value="RESPONSE_REGULATORY"/>
    <property type="match status" value="1"/>
</dbReference>
<dbReference type="EC" id="2.7.13.3" evidence="2"/>
<feature type="domain" description="Histidine kinase" evidence="11">
    <location>
        <begin position="373"/>
        <end position="591"/>
    </location>
</feature>
<dbReference type="EMBL" id="VFSV01000052">
    <property type="protein sequence ID" value="TRD15212.1"/>
    <property type="molecule type" value="Genomic_DNA"/>
</dbReference>
<keyword evidence="5" id="KW-0547">Nucleotide-binding</keyword>
<evidence type="ECO:0000256" key="10">
    <source>
        <dbReference type="SAM" id="Phobius"/>
    </source>
</evidence>
<dbReference type="Pfam" id="PF00072">
    <property type="entry name" value="Response_reg"/>
    <property type="match status" value="1"/>
</dbReference>
<dbReference type="Proteomes" id="UP000318590">
    <property type="component" value="Unassembled WGS sequence"/>
</dbReference>
<evidence type="ECO:0000256" key="6">
    <source>
        <dbReference type="ARBA" id="ARBA00022777"/>
    </source>
</evidence>
<dbReference type="Pfam" id="PF00512">
    <property type="entry name" value="HisKA"/>
    <property type="match status" value="1"/>
</dbReference>
<comment type="caution">
    <text evidence="13">The sequence shown here is derived from an EMBL/GenBank/DDBJ whole genome shotgun (WGS) entry which is preliminary data.</text>
</comment>
<keyword evidence="8" id="KW-0902">Two-component regulatory system</keyword>
<dbReference type="Gene3D" id="1.10.287.130">
    <property type="match status" value="1"/>
</dbReference>
<evidence type="ECO:0000256" key="3">
    <source>
        <dbReference type="ARBA" id="ARBA00022553"/>
    </source>
</evidence>
<dbReference type="CDD" id="cd00082">
    <property type="entry name" value="HisKA"/>
    <property type="match status" value="1"/>
</dbReference>
<dbReference type="AlphaFoldDB" id="A0A547PM35"/>
<evidence type="ECO:0000256" key="2">
    <source>
        <dbReference type="ARBA" id="ARBA00012438"/>
    </source>
</evidence>
<feature type="modified residue" description="4-aspartylphosphate" evidence="9">
    <location>
        <position position="666"/>
    </location>
</feature>
<proteinExistence type="predicted"/>
<evidence type="ECO:0000313" key="13">
    <source>
        <dbReference type="EMBL" id="TRD15212.1"/>
    </source>
</evidence>
<dbReference type="SMART" id="SM00387">
    <property type="entry name" value="HATPase_c"/>
    <property type="match status" value="1"/>
</dbReference>
<evidence type="ECO:0000256" key="1">
    <source>
        <dbReference type="ARBA" id="ARBA00000085"/>
    </source>
</evidence>
<dbReference type="GO" id="GO:0005524">
    <property type="term" value="F:ATP binding"/>
    <property type="evidence" value="ECO:0007669"/>
    <property type="project" value="UniProtKB-KW"/>
</dbReference>
<evidence type="ECO:0000256" key="4">
    <source>
        <dbReference type="ARBA" id="ARBA00022679"/>
    </source>
</evidence>
<protein>
    <recommendedName>
        <fullName evidence="2">histidine kinase</fullName>
        <ecNumber evidence="2">2.7.13.3</ecNumber>
    </recommendedName>
</protein>
<dbReference type="Gene3D" id="3.40.50.2300">
    <property type="match status" value="1"/>
</dbReference>
<evidence type="ECO:0000259" key="11">
    <source>
        <dbReference type="PROSITE" id="PS50109"/>
    </source>
</evidence>
<dbReference type="InterPro" id="IPR005467">
    <property type="entry name" value="His_kinase_dom"/>
</dbReference>
<feature type="domain" description="Response regulatory" evidence="12">
    <location>
        <begin position="615"/>
        <end position="730"/>
    </location>
</feature>
<dbReference type="OrthoDB" id="9796100at2"/>